<dbReference type="EMBL" id="CP001823">
    <property type="protein sequence ID" value="ACZ37613.1"/>
    <property type="molecule type" value="Genomic_DNA"/>
</dbReference>
<feature type="transmembrane region" description="Helical" evidence="1">
    <location>
        <begin position="20"/>
        <end position="39"/>
    </location>
</feature>
<accession>D1C675</accession>
<evidence type="ECO:0000256" key="1">
    <source>
        <dbReference type="SAM" id="Phobius"/>
    </source>
</evidence>
<organism evidence="2 3">
    <name type="scientific">Sphaerobacter thermophilus (strain ATCC 49802 / DSM 20745 / KCCM 41009 / NCIMB 13125 / S 6022)</name>
    <dbReference type="NCBI Taxonomy" id="479434"/>
    <lineage>
        <taxon>Bacteria</taxon>
        <taxon>Pseudomonadati</taxon>
        <taxon>Thermomicrobiota</taxon>
        <taxon>Thermomicrobia</taxon>
        <taxon>Sphaerobacterales</taxon>
        <taxon>Sphaerobacterineae</taxon>
        <taxon>Sphaerobacteraceae</taxon>
        <taxon>Sphaerobacter</taxon>
    </lineage>
</organism>
<evidence type="ECO:0000313" key="2">
    <source>
        <dbReference type="EMBL" id="ACZ37613.1"/>
    </source>
</evidence>
<proteinExistence type="predicted"/>
<gene>
    <name evidence="2" type="ordered locus">Sthe_0174</name>
</gene>
<protein>
    <submittedName>
        <fullName evidence="2">Uncharacterized protein</fullName>
    </submittedName>
</protein>
<keyword evidence="1" id="KW-0472">Membrane</keyword>
<dbReference type="InParanoid" id="D1C675"/>
<sequence length="222" mass="24263">MQNRPKPRIHSPARPRAVPALGAGLFAAVALLAAGIAALLDLAPIVPLTLTLVAAVGTITIARAAGQAEALPSLDRETRRHSRPAEWQALLDIERAQTAPERRLRLAREFRRIAAEALAAPVTDRRRWPRPGRLAALCRQAKLLRASATDRSVGFLPETLPDDRLSAEVLAEAIHTLTGYLALLAAVRRAPGWDLEVQRVVVRERTRLEVALERVNNVLRDG</sequence>
<dbReference type="Proteomes" id="UP000002027">
    <property type="component" value="Chromosome 1"/>
</dbReference>
<keyword evidence="1" id="KW-0812">Transmembrane</keyword>
<reference evidence="3" key="1">
    <citation type="submission" date="2009-11" db="EMBL/GenBank/DDBJ databases">
        <title>The complete chromosome 1 of Sphaerobacter thermophilus DSM 20745.</title>
        <authorList>
            <person name="Lucas S."/>
            <person name="Copeland A."/>
            <person name="Lapidus A."/>
            <person name="Glavina del Rio T."/>
            <person name="Dalin E."/>
            <person name="Tice H."/>
            <person name="Bruce D."/>
            <person name="Goodwin L."/>
            <person name="Pitluck S."/>
            <person name="Kyrpides N."/>
            <person name="Mavromatis K."/>
            <person name="Ivanova N."/>
            <person name="Mikhailova N."/>
            <person name="LaButti K.M."/>
            <person name="Clum A."/>
            <person name="Sun H.I."/>
            <person name="Brettin T."/>
            <person name="Detter J.C."/>
            <person name="Han C."/>
            <person name="Larimer F."/>
            <person name="Land M."/>
            <person name="Hauser L."/>
            <person name="Markowitz V."/>
            <person name="Cheng J.F."/>
            <person name="Hugenholtz P."/>
            <person name="Woyke T."/>
            <person name="Wu D."/>
            <person name="Steenblock K."/>
            <person name="Schneider S."/>
            <person name="Pukall R."/>
            <person name="Goeker M."/>
            <person name="Klenk H.P."/>
            <person name="Eisen J.A."/>
        </authorList>
    </citation>
    <scope>NUCLEOTIDE SEQUENCE [LARGE SCALE GENOMIC DNA]</scope>
    <source>
        <strain evidence="3">ATCC 49802 / DSM 20745 / S 6022</strain>
    </source>
</reference>
<keyword evidence="3" id="KW-1185">Reference proteome</keyword>
<dbReference type="STRING" id="479434.Sthe_0174"/>
<dbReference type="AlphaFoldDB" id="D1C675"/>
<reference evidence="2 3" key="2">
    <citation type="journal article" date="2010" name="Stand. Genomic Sci.">
        <title>Complete genome sequence of Desulfohalobium retbaense type strain (HR(100)).</title>
        <authorList>
            <person name="Spring S."/>
            <person name="Nolan M."/>
            <person name="Lapidus A."/>
            <person name="Glavina Del Rio T."/>
            <person name="Copeland A."/>
            <person name="Tice H."/>
            <person name="Cheng J.F."/>
            <person name="Lucas S."/>
            <person name="Land M."/>
            <person name="Chen F."/>
            <person name="Bruce D."/>
            <person name="Goodwin L."/>
            <person name="Pitluck S."/>
            <person name="Ivanova N."/>
            <person name="Mavromatis K."/>
            <person name="Mikhailova N."/>
            <person name="Pati A."/>
            <person name="Chen A."/>
            <person name="Palaniappan K."/>
            <person name="Hauser L."/>
            <person name="Chang Y.J."/>
            <person name="Jeffries C.D."/>
            <person name="Munk C."/>
            <person name="Kiss H."/>
            <person name="Chain P."/>
            <person name="Han C."/>
            <person name="Brettin T."/>
            <person name="Detter J.C."/>
            <person name="Schuler E."/>
            <person name="Goker M."/>
            <person name="Rohde M."/>
            <person name="Bristow J."/>
            <person name="Eisen J.A."/>
            <person name="Markowitz V."/>
            <person name="Hugenholtz P."/>
            <person name="Kyrpides N.C."/>
            <person name="Klenk H.P."/>
        </authorList>
    </citation>
    <scope>NUCLEOTIDE SEQUENCE [LARGE SCALE GENOMIC DNA]</scope>
    <source>
        <strain evidence="3">ATCC 49802 / DSM 20745 / S 6022</strain>
    </source>
</reference>
<evidence type="ECO:0000313" key="3">
    <source>
        <dbReference type="Proteomes" id="UP000002027"/>
    </source>
</evidence>
<dbReference type="RefSeq" id="WP_012870661.1">
    <property type="nucleotide sequence ID" value="NC_013523.1"/>
</dbReference>
<feature type="transmembrane region" description="Helical" evidence="1">
    <location>
        <begin position="45"/>
        <end position="66"/>
    </location>
</feature>
<name>D1C675_SPHTD</name>
<dbReference type="HOGENOM" id="CLU_1244674_0_0_0"/>
<dbReference type="KEGG" id="sti:Sthe_0174"/>
<keyword evidence="1" id="KW-1133">Transmembrane helix</keyword>